<comment type="caution">
    <text evidence="13">The sequence shown here is derived from an EMBL/GenBank/DDBJ whole genome shotgun (WGS) entry which is preliminary data.</text>
</comment>
<dbReference type="RefSeq" id="WP_119088879.1">
    <property type="nucleotide sequence ID" value="NZ_QXIS01000015.1"/>
</dbReference>
<organism evidence="13 14">
    <name type="scientific">Candidatus Cryosericum terrychapinii</name>
    <dbReference type="NCBI Taxonomy" id="2290919"/>
    <lineage>
        <taxon>Bacteria</taxon>
        <taxon>Pseudomonadati</taxon>
        <taxon>Caldisericota/Cryosericota group</taxon>
        <taxon>Candidatus Cryosericota</taxon>
        <taxon>Candidatus Cryosericia</taxon>
        <taxon>Candidatus Cryosericales</taxon>
        <taxon>Candidatus Cryosericaceae</taxon>
        <taxon>Candidatus Cryosericum</taxon>
    </lineage>
</organism>
<gene>
    <name evidence="11 13" type="primary">nadD</name>
    <name evidence="13" type="ORF">SMC7_02915</name>
</gene>
<dbReference type="GO" id="GO:0009435">
    <property type="term" value="P:NAD+ biosynthetic process"/>
    <property type="evidence" value="ECO:0007669"/>
    <property type="project" value="UniProtKB-UniRule"/>
</dbReference>
<proteinExistence type="inferred from homology"/>
<dbReference type="CDD" id="cd02165">
    <property type="entry name" value="NMNAT"/>
    <property type="match status" value="1"/>
</dbReference>
<keyword evidence="6 11" id="KW-0548">Nucleotidyltransferase</keyword>
<keyword evidence="7 11" id="KW-0547">Nucleotide-binding</keyword>
<evidence type="ECO:0000256" key="5">
    <source>
        <dbReference type="ARBA" id="ARBA00022679"/>
    </source>
</evidence>
<name>A0A398CUV5_9BACT</name>
<keyword evidence="5 11" id="KW-0808">Transferase</keyword>
<dbReference type="EMBL" id="QXIS01000015">
    <property type="protein sequence ID" value="RIE06343.1"/>
    <property type="molecule type" value="Genomic_DNA"/>
</dbReference>
<evidence type="ECO:0000256" key="9">
    <source>
        <dbReference type="ARBA" id="ARBA00023027"/>
    </source>
</evidence>
<evidence type="ECO:0000256" key="7">
    <source>
        <dbReference type="ARBA" id="ARBA00022741"/>
    </source>
</evidence>
<evidence type="ECO:0000256" key="10">
    <source>
        <dbReference type="ARBA" id="ARBA00048721"/>
    </source>
</evidence>
<accession>A0A398CUV5</accession>
<dbReference type="Gene3D" id="3.40.50.620">
    <property type="entry name" value="HUPs"/>
    <property type="match status" value="1"/>
</dbReference>
<evidence type="ECO:0000256" key="1">
    <source>
        <dbReference type="ARBA" id="ARBA00002324"/>
    </source>
</evidence>
<dbReference type="UniPathway" id="UPA00253">
    <property type="reaction ID" value="UER00332"/>
</dbReference>
<keyword evidence="8 11" id="KW-0067">ATP-binding</keyword>
<dbReference type="InterPro" id="IPR014729">
    <property type="entry name" value="Rossmann-like_a/b/a_fold"/>
</dbReference>
<comment type="pathway">
    <text evidence="2 11">Cofactor biosynthesis; NAD(+) biosynthesis; deamido-NAD(+) from nicotinate D-ribonucleotide: step 1/1.</text>
</comment>
<dbReference type="HAMAP" id="MF_00244">
    <property type="entry name" value="NaMN_adenylyltr"/>
    <property type="match status" value="1"/>
</dbReference>
<dbReference type="NCBIfam" id="TIGR00482">
    <property type="entry name" value="nicotinate (nicotinamide) nucleotide adenylyltransferase"/>
    <property type="match status" value="1"/>
</dbReference>
<evidence type="ECO:0000256" key="11">
    <source>
        <dbReference type="HAMAP-Rule" id="MF_00244"/>
    </source>
</evidence>
<dbReference type="Proteomes" id="UP000266328">
    <property type="component" value="Unassembled WGS sequence"/>
</dbReference>
<feature type="domain" description="Cytidyltransferase-like" evidence="12">
    <location>
        <begin position="5"/>
        <end position="167"/>
    </location>
</feature>
<keyword evidence="4 11" id="KW-0662">Pyridine nucleotide biosynthesis</keyword>
<dbReference type="EC" id="2.7.7.18" evidence="11"/>
<dbReference type="Pfam" id="PF01467">
    <property type="entry name" value="CTP_transf_like"/>
    <property type="match status" value="1"/>
</dbReference>
<dbReference type="AlphaFoldDB" id="A0A398CUV5"/>
<dbReference type="PANTHER" id="PTHR39321:SF3">
    <property type="entry name" value="PHOSPHOPANTETHEINE ADENYLYLTRANSFERASE"/>
    <property type="match status" value="1"/>
</dbReference>
<evidence type="ECO:0000256" key="6">
    <source>
        <dbReference type="ARBA" id="ARBA00022695"/>
    </source>
</evidence>
<dbReference type="GO" id="GO:0004515">
    <property type="term" value="F:nicotinate-nucleotide adenylyltransferase activity"/>
    <property type="evidence" value="ECO:0007669"/>
    <property type="project" value="UniProtKB-UniRule"/>
</dbReference>
<dbReference type="PANTHER" id="PTHR39321">
    <property type="entry name" value="NICOTINATE-NUCLEOTIDE ADENYLYLTRANSFERASE-RELATED"/>
    <property type="match status" value="1"/>
</dbReference>
<comment type="catalytic activity">
    <reaction evidence="10 11">
        <text>nicotinate beta-D-ribonucleotide + ATP + H(+) = deamido-NAD(+) + diphosphate</text>
        <dbReference type="Rhea" id="RHEA:22860"/>
        <dbReference type="ChEBI" id="CHEBI:15378"/>
        <dbReference type="ChEBI" id="CHEBI:30616"/>
        <dbReference type="ChEBI" id="CHEBI:33019"/>
        <dbReference type="ChEBI" id="CHEBI:57502"/>
        <dbReference type="ChEBI" id="CHEBI:58437"/>
        <dbReference type="EC" id="2.7.7.18"/>
    </reaction>
</comment>
<keyword evidence="9 11" id="KW-0520">NAD</keyword>
<sequence>MKTVLYGGAFDPVHAGHVFVGHEALRLMAPSILILIPTGLPNPDFDKCLSASDADRMAMLQLAFARVPDVTISDFELSREPRPSYFVDTLEGLRPSLGVDKPVLLLGEDQLYSFPQWHRYQDILDQVELWFVPRAGRHCSDTPEVPARALFAINPFDSLSSTLIRNRLQQGLSVDGLVPASVAAYIAEHGLYRGQ</sequence>
<dbReference type="OrthoDB" id="5295945at2"/>
<dbReference type="InterPro" id="IPR005248">
    <property type="entry name" value="NadD/NMNAT"/>
</dbReference>
<evidence type="ECO:0000259" key="12">
    <source>
        <dbReference type="Pfam" id="PF01467"/>
    </source>
</evidence>
<dbReference type="InterPro" id="IPR004821">
    <property type="entry name" value="Cyt_trans-like"/>
</dbReference>
<dbReference type="NCBIfam" id="TIGR00125">
    <property type="entry name" value="cyt_tran_rel"/>
    <property type="match status" value="1"/>
</dbReference>
<evidence type="ECO:0000256" key="4">
    <source>
        <dbReference type="ARBA" id="ARBA00022642"/>
    </source>
</evidence>
<evidence type="ECO:0000256" key="3">
    <source>
        <dbReference type="ARBA" id="ARBA00009014"/>
    </source>
</evidence>
<comment type="similarity">
    <text evidence="3 11">Belongs to the NadD family.</text>
</comment>
<dbReference type="SUPFAM" id="SSF52374">
    <property type="entry name" value="Nucleotidylyl transferase"/>
    <property type="match status" value="1"/>
</dbReference>
<evidence type="ECO:0000313" key="13">
    <source>
        <dbReference type="EMBL" id="RIE06343.1"/>
    </source>
</evidence>
<protein>
    <recommendedName>
        <fullName evidence="11">Probable nicotinate-nucleotide adenylyltransferase</fullName>
        <ecNumber evidence="11">2.7.7.18</ecNumber>
    </recommendedName>
    <alternativeName>
        <fullName evidence="11">Deamido-NAD(+) diphosphorylase</fullName>
    </alternativeName>
    <alternativeName>
        <fullName evidence="11">Deamido-NAD(+) pyrophosphorylase</fullName>
    </alternativeName>
    <alternativeName>
        <fullName evidence="11">Nicotinate mononucleotide adenylyltransferase</fullName>
        <shortName evidence="11">NaMN adenylyltransferase</shortName>
    </alternativeName>
</protein>
<comment type="function">
    <text evidence="1 11">Catalyzes the reversible adenylation of nicotinate mononucleotide (NaMN) to nicotinic acid adenine dinucleotide (NaAD).</text>
</comment>
<evidence type="ECO:0000256" key="2">
    <source>
        <dbReference type="ARBA" id="ARBA00005019"/>
    </source>
</evidence>
<dbReference type="GO" id="GO:0005524">
    <property type="term" value="F:ATP binding"/>
    <property type="evidence" value="ECO:0007669"/>
    <property type="project" value="UniProtKB-KW"/>
</dbReference>
<keyword evidence="14" id="KW-1185">Reference proteome</keyword>
<evidence type="ECO:0000313" key="14">
    <source>
        <dbReference type="Proteomes" id="UP000266328"/>
    </source>
</evidence>
<evidence type="ECO:0000256" key="8">
    <source>
        <dbReference type="ARBA" id="ARBA00022840"/>
    </source>
</evidence>
<reference evidence="13 14" key="1">
    <citation type="submission" date="2018-09" db="EMBL/GenBank/DDBJ databases">
        <title>Discovery and Ecogenomic Context for Candidatus Cryosericales, a Global Caldiserica Order Active in Thawing Permafrost.</title>
        <authorList>
            <person name="Martinez M.A."/>
            <person name="Woodcroft B.J."/>
            <person name="Ignacio Espinoza J.C."/>
            <person name="Zayed A."/>
            <person name="Singleton C.M."/>
            <person name="Boyd J."/>
            <person name="Li Y.-F."/>
            <person name="Purvine S."/>
            <person name="Maughan H."/>
            <person name="Hodgkins S.B."/>
            <person name="Anderson D."/>
            <person name="Sederholm M."/>
            <person name="Temperton B."/>
            <person name="Saleska S.R."/>
            <person name="Tyson G.W."/>
            <person name="Rich V.I."/>
        </authorList>
    </citation>
    <scope>NUCLEOTIDE SEQUENCE [LARGE SCALE GENOMIC DNA]</scope>
    <source>
        <strain evidence="13 14">SMC7</strain>
    </source>
</reference>